<dbReference type="EMBL" id="MAVT02001840">
    <property type="protein sequence ID" value="POS70037.1"/>
    <property type="molecule type" value="Genomic_DNA"/>
</dbReference>
<dbReference type="AlphaFoldDB" id="A0A2P5HIG3"/>
<dbReference type="InParanoid" id="A0A2P5HIG3"/>
<dbReference type="STRING" id="158607.A0A2P5HIG3"/>
<feature type="compositionally biased region" description="Polar residues" evidence="2">
    <location>
        <begin position="338"/>
        <end position="350"/>
    </location>
</feature>
<gene>
    <name evidence="4" type="ORF">DHEL01_v211566</name>
</gene>
<evidence type="ECO:0000313" key="5">
    <source>
        <dbReference type="Proteomes" id="UP000094444"/>
    </source>
</evidence>
<dbReference type="PANTHER" id="PTHR47431:SF4">
    <property type="entry name" value="ZN(II)2CYS6 TRANSCRIPTION FACTOR (EUROFUNG)"/>
    <property type="match status" value="1"/>
</dbReference>
<keyword evidence="5" id="KW-1185">Reference proteome</keyword>
<dbReference type="GO" id="GO:0008270">
    <property type="term" value="F:zinc ion binding"/>
    <property type="evidence" value="ECO:0007669"/>
    <property type="project" value="InterPro"/>
</dbReference>
<evidence type="ECO:0000259" key="3">
    <source>
        <dbReference type="SMART" id="SM00906"/>
    </source>
</evidence>
<evidence type="ECO:0000313" key="4">
    <source>
        <dbReference type="EMBL" id="POS70037.1"/>
    </source>
</evidence>
<protein>
    <submittedName>
        <fullName evidence="4">C6 zinc finger protein</fullName>
    </submittedName>
</protein>
<comment type="caution">
    <text evidence="4">The sequence shown here is derived from an EMBL/GenBank/DDBJ whole genome shotgun (WGS) entry which is preliminary data.</text>
</comment>
<feature type="region of interest" description="Disordered" evidence="2">
    <location>
        <begin position="329"/>
        <end position="367"/>
    </location>
</feature>
<feature type="domain" description="Xylanolytic transcriptional activator regulatory" evidence="3">
    <location>
        <begin position="106"/>
        <end position="183"/>
    </location>
</feature>
<proteinExistence type="predicted"/>
<dbReference type="Proteomes" id="UP000094444">
    <property type="component" value="Unassembled WGS sequence"/>
</dbReference>
<evidence type="ECO:0000256" key="1">
    <source>
        <dbReference type="ARBA" id="ARBA00023242"/>
    </source>
</evidence>
<reference evidence="4" key="1">
    <citation type="submission" date="2017-09" db="EMBL/GenBank/DDBJ databases">
        <title>Polyketide synthases of a Diaporthe helianthi virulent isolate.</title>
        <authorList>
            <person name="Baroncelli R."/>
        </authorList>
    </citation>
    <scope>NUCLEOTIDE SEQUENCE [LARGE SCALE GENOMIC DNA]</scope>
    <source>
        <strain evidence="4">7/96</strain>
    </source>
</reference>
<feature type="compositionally biased region" description="Low complexity" evidence="2">
    <location>
        <begin position="351"/>
        <end position="360"/>
    </location>
</feature>
<dbReference type="GO" id="GO:0003677">
    <property type="term" value="F:DNA binding"/>
    <property type="evidence" value="ECO:0007669"/>
    <property type="project" value="InterPro"/>
</dbReference>
<dbReference type="GO" id="GO:0006351">
    <property type="term" value="P:DNA-templated transcription"/>
    <property type="evidence" value="ECO:0007669"/>
    <property type="project" value="InterPro"/>
</dbReference>
<organism evidence="4 5">
    <name type="scientific">Diaporthe helianthi</name>
    <dbReference type="NCBI Taxonomy" id="158607"/>
    <lineage>
        <taxon>Eukaryota</taxon>
        <taxon>Fungi</taxon>
        <taxon>Dikarya</taxon>
        <taxon>Ascomycota</taxon>
        <taxon>Pezizomycotina</taxon>
        <taxon>Sordariomycetes</taxon>
        <taxon>Sordariomycetidae</taxon>
        <taxon>Diaporthales</taxon>
        <taxon>Diaporthaceae</taxon>
        <taxon>Diaporthe</taxon>
    </lineage>
</organism>
<dbReference type="SMART" id="SM00906">
    <property type="entry name" value="Fungal_trans"/>
    <property type="match status" value="1"/>
</dbReference>
<name>A0A2P5HIG3_DIAHE</name>
<accession>A0A2P5HIG3</accession>
<keyword evidence="1" id="KW-0539">Nucleus</keyword>
<dbReference type="OrthoDB" id="2399539at2759"/>
<dbReference type="CDD" id="cd12148">
    <property type="entry name" value="fungal_TF_MHR"/>
    <property type="match status" value="1"/>
</dbReference>
<evidence type="ECO:0000256" key="2">
    <source>
        <dbReference type="SAM" id="MobiDB-lite"/>
    </source>
</evidence>
<sequence length="405" mass="44646">MYAEDIETDSLVTSYYKHFHQFHPFLLPQEALSRIHKHANIGLDLTSVIAGMRLVGHLYAAQELSPRLKDHAETSIAQASPTSPVTVQSRLLYSIVLFWHNFKAQANREIRTAVKLAVDLKMFRQESASDHGAGDPVLMECRRRSWWMLYIVDAYYAGTLGTMNFSVFDIDATVDLPCEETEYESEVPKAHTYSARRATIGLHRPLSELKFNPVEGVSSCAREPPANNPTPDLINVHTVRVLRSIEAQIRLLALPARPFRHTPFVTCMVSEGTLALLSACAFQLSGKELAVARDQIRMTIGCLRDLGELWPRTASNVKEIQTIARHVLGLGGPKPRNGSRSTTHLSSNVPSLSVGESRGSLGSGSGEPSIQDGVLGSLGSIEDVCGWYNLSDLGPELEQWMGNGL</sequence>
<dbReference type="Pfam" id="PF04082">
    <property type="entry name" value="Fungal_trans"/>
    <property type="match status" value="1"/>
</dbReference>
<dbReference type="PANTHER" id="PTHR47431">
    <property type="entry name" value="ZN(II)2CYS6 TRANSCRIPTION FACTOR (EUROFUNG)-RELATED"/>
    <property type="match status" value="1"/>
</dbReference>
<dbReference type="InterPro" id="IPR007219">
    <property type="entry name" value="XnlR_reg_dom"/>
</dbReference>